<evidence type="ECO:0000313" key="2">
    <source>
        <dbReference type="Proteomes" id="UP000198615"/>
    </source>
</evidence>
<dbReference type="AlphaFoldDB" id="A0A8G2BF19"/>
<comment type="caution">
    <text evidence="1">The sequence shown here is derived from an EMBL/GenBank/DDBJ whole genome shotgun (WGS) entry which is preliminary data.</text>
</comment>
<accession>A0A8G2BF19</accession>
<dbReference type="PROSITE" id="PS51257">
    <property type="entry name" value="PROKAR_LIPOPROTEIN"/>
    <property type="match status" value="1"/>
</dbReference>
<evidence type="ECO:0000313" key="1">
    <source>
        <dbReference type="EMBL" id="SDF27459.1"/>
    </source>
</evidence>
<proteinExistence type="predicted"/>
<keyword evidence="2" id="KW-1185">Reference proteome</keyword>
<protein>
    <recommendedName>
        <fullName evidence="3">Lipoprotein</fullName>
    </recommendedName>
</protein>
<evidence type="ECO:0008006" key="3">
    <source>
        <dbReference type="Google" id="ProtNLM"/>
    </source>
</evidence>
<dbReference type="EMBL" id="FNBW01000002">
    <property type="protein sequence ID" value="SDF27459.1"/>
    <property type="molecule type" value="Genomic_DNA"/>
</dbReference>
<reference evidence="1 2" key="1">
    <citation type="submission" date="2016-10" db="EMBL/GenBank/DDBJ databases">
        <authorList>
            <person name="Varghese N."/>
            <person name="Submissions S."/>
        </authorList>
    </citation>
    <scope>NUCLEOTIDE SEQUENCE [LARGE SCALE GENOMIC DNA]</scope>
    <source>
        <strain evidence="1 2">DSM 18839</strain>
    </source>
</reference>
<dbReference type="Proteomes" id="UP000198615">
    <property type="component" value="Unassembled WGS sequence"/>
</dbReference>
<dbReference type="RefSeq" id="WP_093148394.1">
    <property type="nucleotide sequence ID" value="NZ_FNBW01000002.1"/>
</dbReference>
<sequence>MIVRLLFLLFALVVLAGCGQLPQPFSKDEANLAKAPFLIAPATEGVLVWPMVGVPDDTAELITEMTVDALQKRGVAASSNASNRSSLMLSTSGERQADGALKIIWTLSRPNGEIVGTRVDAIASDTRFEQAVTQVARWIVPNARRTDIEPPPFSVTVYEVGGAPGNGNDMLRRAMAFALKRADVAVADFPPPDGFVVQGYVSIEPKELGGDLVKISWTVMDGIGRELGTIDQSNTVASGALDTDWGPVASPIAKAAVPGIVTLIERHLELISSQ</sequence>
<gene>
    <name evidence="1" type="ORF">SAMN05660686_00853</name>
</gene>
<name>A0A8G2BF19_9PROT</name>
<organism evidence="1 2">
    <name type="scientific">Thalassobaculum litoreum DSM 18839</name>
    <dbReference type="NCBI Taxonomy" id="1123362"/>
    <lineage>
        <taxon>Bacteria</taxon>
        <taxon>Pseudomonadati</taxon>
        <taxon>Pseudomonadota</taxon>
        <taxon>Alphaproteobacteria</taxon>
        <taxon>Rhodospirillales</taxon>
        <taxon>Thalassobaculaceae</taxon>
        <taxon>Thalassobaculum</taxon>
    </lineage>
</organism>
<dbReference type="OrthoDB" id="7342451at2"/>